<evidence type="ECO:0000313" key="5">
    <source>
        <dbReference type="Proteomes" id="UP000284403"/>
    </source>
</evidence>
<dbReference type="Gene3D" id="3.40.50.300">
    <property type="entry name" value="P-loop containing nucleotide triphosphate hydrolases"/>
    <property type="match status" value="2"/>
</dbReference>
<evidence type="ECO:0000259" key="3">
    <source>
        <dbReference type="SMART" id="SM00382"/>
    </source>
</evidence>
<dbReference type="AlphaFoldDB" id="A0A3R7N7B1"/>
<organism evidence="4 5">
    <name type="scientific">Trypanosoma conorhini</name>
    <dbReference type="NCBI Taxonomy" id="83891"/>
    <lineage>
        <taxon>Eukaryota</taxon>
        <taxon>Discoba</taxon>
        <taxon>Euglenozoa</taxon>
        <taxon>Kinetoplastea</taxon>
        <taxon>Metakinetoplastina</taxon>
        <taxon>Trypanosomatida</taxon>
        <taxon>Trypanosomatidae</taxon>
        <taxon>Trypanosoma</taxon>
    </lineage>
</organism>
<dbReference type="SMART" id="SM00382">
    <property type="entry name" value="AAA"/>
    <property type="match status" value="1"/>
</dbReference>
<feature type="compositionally biased region" description="Basic and acidic residues" evidence="2">
    <location>
        <begin position="446"/>
        <end position="461"/>
    </location>
</feature>
<feature type="compositionally biased region" description="Low complexity" evidence="2">
    <location>
        <begin position="481"/>
        <end position="499"/>
    </location>
</feature>
<dbReference type="Pfam" id="PF00004">
    <property type="entry name" value="AAA"/>
    <property type="match status" value="2"/>
</dbReference>
<reference evidence="4 5" key="1">
    <citation type="journal article" date="2018" name="BMC Genomics">
        <title>Genomic comparison of Trypanosoma conorhini and Trypanosoma rangeli to Trypanosoma cruzi strains of high and low virulence.</title>
        <authorList>
            <person name="Bradwell K.R."/>
            <person name="Koparde V.N."/>
            <person name="Matveyev A.V."/>
            <person name="Serrano M.G."/>
            <person name="Alves J.M."/>
            <person name="Parikh H."/>
            <person name="Huang B."/>
            <person name="Lee V."/>
            <person name="Espinosa-Alvarez O."/>
            <person name="Ortiz P.A."/>
            <person name="Costa-Martins A.G."/>
            <person name="Teixeira M.M."/>
            <person name="Buck G.A."/>
        </authorList>
    </citation>
    <scope>NUCLEOTIDE SEQUENCE [LARGE SCALE GENOMIC DNA]</scope>
    <source>
        <strain evidence="4 5">025E</strain>
    </source>
</reference>
<comment type="similarity">
    <text evidence="1">Belongs to the AAA ATPase family. BCS1 subfamily.</text>
</comment>
<dbReference type="GO" id="GO:0016887">
    <property type="term" value="F:ATP hydrolysis activity"/>
    <property type="evidence" value="ECO:0007669"/>
    <property type="project" value="InterPro"/>
</dbReference>
<name>A0A3R7N7B1_9TRYP</name>
<dbReference type="InterPro" id="IPR027417">
    <property type="entry name" value="P-loop_NTPase"/>
</dbReference>
<comment type="caution">
    <text evidence="4">The sequence shown here is derived from an EMBL/GenBank/DDBJ whole genome shotgun (WGS) entry which is preliminary data.</text>
</comment>
<keyword evidence="5" id="KW-1185">Reference proteome</keyword>
<feature type="domain" description="AAA+ ATPase" evidence="3">
    <location>
        <begin position="312"/>
        <end position="571"/>
    </location>
</feature>
<dbReference type="GO" id="GO:0005524">
    <property type="term" value="F:ATP binding"/>
    <property type="evidence" value="ECO:0007669"/>
    <property type="project" value="InterPro"/>
</dbReference>
<accession>A0A3R7N7B1</accession>
<dbReference type="SUPFAM" id="SSF52540">
    <property type="entry name" value="P-loop containing nucleoside triphosphate hydrolases"/>
    <property type="match status" value="1"/>
</dbReference>
<proteinExistence type="inferred from homology"/>
<dbReference type="OrthoDB" id="10251412at2759"/>
<dbReference type="InterPro" id="IPR003959">
    <property type="entry name" value="ATPase_AAA_core"/>
</dbReference>
<dbReference type="EMBL" id="MKKU01000035">
    <property type="protein sequence ID" value="RNF26611.1"/>
    <property type="molecule type" value="Genomic_DNA"/>
</dbReference>
<dbReference type="InterPro" id="IPR003593">
    <property type="entry name" value="AAA+_ATPase"/>
</dbReference>
<evidence type="ECO:0000313" key="4">
    <source>
        <dbReference type="EMBL" id="RNF26611.1"/>
    </source>
</evidence>
<dbReference type="InterPro" id="IPR050747">
    <property type="entry name" value="Mitochondrial_chaperone_BCS1"/>
</dbReference>
<dbReference type="Proteomes" id="UP000284403">
    <property type="component" value="Unassembled WGS sequence"/>
</dbReference>
<dbReference type="PRINTS" id="PR00830">
    <property type="entry name" value="ENDOLAPTASE"/>
</dbReference>
<feature type="region of interest" description="Disordered" evidence="2">
    <location>
        <begin position="432"/>
        <end position="501"/>
    </location>
</feature>
<evidence type="ECO:0000256" key="1">
    <source>
        <dbReference type="ARBA" id="ARBA00007448"/>
    </source>
</evidence>
<sequence>MIPGAMLPSQAEEYGFTAGALSPLSYLLDQLGTVVVMREVLLLVVLFVGAALRVLLPEVFAAAKERFWRGSCVYVERSVTVHLSTLTVGMISNRNALLQNAIFYFLYHNFWRTSLPKSVWEDKVSLLLLIDPLRSSWEERYDSPFRMTFSDDCDDVFREDVNWRSRKELERYVLVRVPTDGSWVAVSEDGVELTYDRKRENKDGVEGVRRTVLLRALGARDADERVRRFLDAALEHYIRMLPTVLNDGRVLLQLQRPSADGDGEDQMYFKRFPLSQHKTFDTLFFPEKRQVLKVLDDFLARKGRFATEGFPVKLGFLLYGPPGTGKTSFVKALAAYTRRHLVSVNLSFLGSNQELCDIFLSREFRCVGESEPTYFGAEDVVFLLDDVDASSPLVRSRVRKRCVRKCRAATLEASADAAATASADASGNDGDNVFVTVDLDDEDSAEDGRSKSTDEVKEDHAGAGSASGQHAPLGNRPLLEALGSRSPADSSSAAALGSRSLDKERAAESSLLKMLQSTDAANLSGLLNVLDGAVDTPGRIVVMVTSHPEMLDPALVRPGRFSFKLRLDYVRLPALLDMLGLHFGSTLLDEGDEVDEKTTVSLLGSDTCVKKPVPLPRLSDVEAEHVRQVITMLQAKNSHGEGDSVGLTISPAEVESLCTLSTTLDEFLELLKSRFNGGEKGTKE</sequence>
<gene>
    <name evidence="4" type="ORF">Tco025E_01143</name>
</gene>
<dbReference type="GeneID" id="40314754"/>
<dbReference type="PANTHER" id="PTHR23070">
    <property type="entry name" value="BCS1 AAA-TYPE ATPASE"/>
    <property type="match status" value="1"/>
</dbReference>
<evidence type="ECO:0000256" key="2">
    <source>
        <dbReference type="SAM" id="MobiDB-lite"/>
    </source>
</evidence>
<dbReference type="RefSeq" id="XP_029231817.1">
    <property type="nucleotide sequence ID" value="XM_029368081.1"/>
</dbReference>
<protein>
    <submittedName>
        <fullName evidence="4">A44l protein-like protein</fullName>
    </submittedName>
</protein>